<evidence type="ECO:0000256" key="2">
    <source>
        <dbReference type="ARBA" id="ARBA00022448"/>
    </source>
</evidence>
<evidence type="ECO:0000256" key="10">
    <source>
        <dbReference type="ARBA" id="ARBA00023136"/>
    </source>
</evidence>
<keyword evidence="7 14" id="KW-1133">Transmembrane helix</keyword>
<keyword evidence="10 14" id="KW-0472">Membrane</keyword>
<evidence type="ECO:0000256" key="3">
    <source>
        <dbReference type="ARBA" id="ARBA00022475"/>
    </source>
</evidence>
<keyword evidence="4" id="KW-0997">Cell inner membrane</keyword>
<evidence type="ECO:0000313" key="15">
    <source>
        <dbReference type="EMBL" id="CAH0990315.1"/>
    </source>
</evidence>
<dbReference type="HAMAP" id="MF_00454">
    <property type="entry name" value="FluC"/>
    <property type="match status" value="1"/>
</dbReference>
<proteinExistence type="inferred from homology"/>
<dbReference type="PANTHER" id="PTHR28259">
    <property type="entry name" value="FLUORIDE EXPORT PROTEIN 1-RELATED"/>
    <property type="match status" value="1"/>
</dbReference>
<evidence type="ECO:0000256" key="1">
    <source>
        <dbReference type="ARBA" id="ARBA00004651"/>
    </source>
</evidence>
<keyword evidence="6 14" id="KW-0479">Metal-binding</keyword>
<keyword evidence="16" id="KW-1185">Reference proteome</keyword>
<comment type="activity regulation">
    <text evidence="14">Na(+) is not transported, but it plays an essential structural role and its presence is essential for fluoride channel function.</text>
</comment>
<accession>A0ABM9ABF0</accession>
<evidence type="ECO:0000256" key="12">
    <source>
        <dbReference type="ARBA" id="ARBA00035120"/>
    </source>
</evidence>
<evidence type="ECO:0000256" key="8">
    <source>
        <dbReference type="ARBA" id="ARBA00023053"/>
    </source>
</evidence>
<sequence length="130" mass="13944">MVHSLFTWLSIAAGGAIGACLRFALSTHINKNVIVHQHLQIGTLMVNVIGSAAMGIMYVLITEKAHLHPDFKGVLMVGLLGAFTTFSTFSIETINFIENGHPQVAIVYVLASVLLSIAAAWVAIIATRMI</sequence>
<feature type="transmembrane region" description="Helical" evidence="14">
    <location>
        <begin position="103"/>
        <end position="126"/>
    </location>
</feature>
<keyword evidence="8 14" id="KW-0915">Sodium</keyword>
<dbReference type="Pfam" id="PF02537">
    <property type="entry name" value="CRCB"/>
    <property type="match status" value="1"/>
</dbReference>
<gene>
    <name evidence="14 15" type="primary">crcB</name>
    <name evidence="14" type="synonym">fluC</name>
    <name evidence="15" type="ORF">SIN8267_00407</name>
</gene>
<evidence type="ECO:0000256" key="5">
    <source>
        <dbReference type="ARBA" id="ARBA00022692"/>
    </source>
</evidence>
<evidence type="ECO:0000256" key="9">
    <source>
        <dbReference type="ARBA" id="ARBA00023065"/>
    </source>
</evidence>
<evidence type="ECO:0000313" key="16">
    <source>
        <dbReference type="Proteomes" id="UP000838100"/>
    </source>
</evidence>
<organism evidence="15 16">
    <name type="scientific">Sinobacterium norvegicum</name>
    <dbReference type="NCBI Taxonomy" id="1641715"/>
    <lineage>
        <taxon>Bacteria</taxon>
        <taxon>Pseudomonadati</taxon>
        <taxon>Pseudomonadota</taxon>
        <taxon>Gammaproteobacteria</taxon>
        <taxon>Cellvibrionales</taxon>
        <taxon>Spongiibacteraceae</taxon>
        <taxon>Sinobacterium</taxon>
    </lineage>
</organism>
<comment type="function">
    <text evidence="14">Fluoride-specific ion channel. Important for reducing fluoride concentration in the cell, thus reducing its toxicity.</text>
</comment>
<name>A0ABM9ABF0_9GAMM</name>
<comment type="caution">
    <text evidence="15">The sequence shown here is derived from an EMBL/GenBank/DDBJ whole genome shotgun (WGS) entry which is preliminary data.</text>
</comment>
<dbReference type="PANTHER" id="PTHR28259:SF18">
    <property type="entry name" value="FLUORIDE-SPECIFIC ION CHANNEL FLUC"/>
    <property type="match status" value="1"/>
</dbReference>
<feature type="binding site" evidence="14">
    <location>
        <position position="81"/>
    </location>
    <ligand>
        <name>Na(+)</name>
        <dbReference type="ChEBI" id="CHEBI:29101"/>
        <note>structural</note>
    </ligand>
</feature>
<evidence type="ECO:0000256" key="11">
    <source>
        <dbReference type="ARBA" id="ARBA00023303"/>
    </source>
</evidence>
<keyword evidence="5 14" id="KW-0812">Transmembrane</keyword>
<reference evidence="15" key="1">
    <citation type="submission" date="2021-12" db="EMBL/GenBank/DDBJ databases">
        <authorList>
            <person name="Rodrigo-Torres L."/>
            <person name="Arahal R. D."/>
            <person name="Lucena T."/>
        </authorList>
    </citation>
    <scope>NUCLEOTIDE SEQUENCE</scope>
    <source>
        <strain evidence="15">CECT 8267</strain>
    </source>
</reference>
<evidence type="ECO:0000256" key="4">
    <source>
        <dbReference type="ARBA" id="ARBA00022519"/>
    </source>
</evidence>
<evidence type="ECO:0000256" key="14">
    <source>
        <dbReference type="HAMAP-Rule" id="MF_00454"/>
    </source>
</evidence>
<dbReference type="InterPro" id="IPR003691">
    <property type="entry name" value="FluC"/>
</dbReference>
<comment type="subcellular location">
    <subcellularLocation>
        <location evidence="1 14">Cell membrane</location>
        <topology evidence="1 14">Multi-pass membrane protein</topology>
    </subcellularLocation>
</comment>
<evidence type="ECO:0000256" key="6">
    <source>
        <dbReference type="ARBA" id="ARBA00022723"/>
    </source>
</evidence>
<protein>
    <recommendedName>
        <fullName evidence="14">Fluoride-specific ion channel FluC</fullName>
    </recommendedName>
</protein>
<keyword evidence="2 14" id="KW-0813">Transport</keyword>
<comment type="catalytic activity">
    <reaction evidence="13">
        <text>fluoride(in) = fluoride(out)</text>
        <dbReference type="Rhea" id="RHEA:76159"/>
        <dbReference type="ChEBI" id="CHEBI:17051"/>
    </reaction>
    <physiologicalReaction direction="left-to-right" evidence="13">
        <dbReference type="Rhea" id="RHEA:76160"/>
    </physiologicalReaction>
</comment>
<dbReference type="RefSeq" id="WP_237442998.1">
    <property type="nucleotide sequence ID" value="NZ_CAKLPX010000001.1"/>
</dbReference>
<comment type="similarity">
    <text evidence="12 14">Belongs to the fluoride channel Fluc/FEX (TC 1.A.43) family.</text>
</comment>
<feature type="transmembrane region" description="Helical" evidence="14">
    <location>
        <begin position="73"/>
        <end position="91"/>
    </location>
</feature>
<evidence type="ECO:0000256" key="7">
    <source>
        <dbReference type="ARBA" id="ARBA00022989"/>
    </source>
</evidence>
<dbReference type="Proteomes" id="UP000838100">
    <property type="component" value="Unassembled WGS sequence"/>
</dbReference>
<keyword evidence="9 14" id="KW-0406">Ion transport</keyword>
<keyword evidence="3 14" id="KW-1003">Cell membrane</keyword>
<evidence type="ECO:0000256" key="13">
    <source>
        <dbReference type="ARBA" id="ARBA00035585"/>
    </source>
</evidence>
<dbReference type="EMBL" id="CAKLPX010000001">
    <property type="protein sequence ID" value="CAH0990315.1"/>
    <property type="molecule type" value="Genomic_DNA"/>
</dbReference>
<feature type="transmembrane region" description="Helical" evidence="14">
    <location>
        <begin position="42"/>
        <end position="61"/>
    </location>
</feature>
<dbReference type="NCBIfam" id="TIGR00494">
    <property type="entry name" value="crcB"/>
    <property type="match status" value="1"/>
</dbReference>
<feature type="binding site" evidence="14">
    <location>
        <position position="84"/>
    </location>
    <ligand>
        <name>Na(+)</name>
        <dbReference type="ChEBI" id="CHEBI:29101"/>
        <note>structural</note>
    </ligand>
</feature>
<keyword evidence="11 14" id="KW-0407">Ion channel</keyword>